<dbReference type="RefSeq" id="WP_407883368.1">
    <property type="nucleotide sequence ID" value="NZ_BQXO01000002.1"/>
</dbReference>
<sequence length="121" mass="13594">MKPKNTPIGWSLGGLGLFLVAGVVAWISHVPLIKISDAYFMIGLFLIVIGAVMQLSHAHLFTGFRRRRKTYKEKQDQQADDRVNQKDIALKKNEPLRVSAWNGWLWISGLILIGLAVILTL</sequence>
<feature type="transmembrane region" description="Helical" evidence="1">
    <location>
        <begin position="7"/>
        <end position="27"/>
    </location>
</feature>
<proteinExistence type="predicted"/>
<feature type="domain" description="DUF3899" evidence="2">
    <location>
        <begin position="37"/>
        <end position="121"/>
    </location>
</feature>
<keyword evidence="1" id="KW-0472">Membrane</keyword>
<keyword evidence="4" id="KW-1185">Reference proteome</keyword>
<reference evidence="3 4" key="1">
    <citation type="submission" date="2022-03" db="EMBL/GenBank/DDBJ databases">
        <title>Draft genome sequence of Furfurilactobacillus curtus JCM 31185.</title>
        <authorList>
            <person name="Suzuki S."/>
            <person name="Endo A."/>
            <person name="Kajikawa A."/>
        </authorList>
    </citation>
    <scope>NUCLEOTIDE SEQUENCE [LARGE SCALE GENOMIC DNA]</scope>
    <source>
        <strain evidence="3 4">JCM 31185</strain>
    </source>
</reference>
<evidence type="ECO:0000256" key="1">
    <source>
        <dbReference type="SAM" id="Phobius"/>
    </source>
</evidence>
<evidence type="ECO:0000313" key="3">
    <source>
        <dbReference type="EMBL" id="GKT05815.1"/>
    </source>
</evidence>
<keyword evidence="1" id="KW-1133">Transmembrane helix</keyword>
<organism evidence="3 4">
    <name type="scientific">Furfurilactobacillus curtus</name>
    <dbReference type="NCBI Taxonomy" id="1746200"/>
    <lineage>
        <taxon>Bacteria</taxon>
        <taxon>Bacillati</taxon>
        <taxon>Bacillota</taxon>
        <taxon>Bacilli</taxon>
        <taxon>Lactobacillales</taxon>
        <taxon>Lactobacillaceae</taxon>
        <taxon>Furfurilactobacillus</taxon>
    </lineage>
</organism>
<protein>
    <recommendedName>
        <fullName evidence="2">DUF3899 domain-containing protein</fullName>
    </recommendedName>
</protein>
<dbReference type="Pfam" id="PF13038">
    <property type="entry name" value="DUF3899"/>
    <property type="match status" value="1"/>
</dbReference>
<evidence type="ECO:0000313" key="4">
    <source>
        <dbReference type="Proteomes" id="UP001628078"/>
    </source>
</evidence>
<name>A0ABQ5JNM0_9LACO</name>
<keyword evidence="1" id="KW-0812">Transmembrane</keyword>
<evidence type="ECO:0000259" key="2">
    <source>
        <dbReference type="Pfam" id="PF13038"/>
    </source>
</evidence>
<feature type="transmembrane region" description="Helical" evidence="1">
    <location>
        <begin position="101"/>
        <end position="119"/>
    </location>
</feature>
<dbReference type="Proteomes" id="UP001628078">
    <property type="component" value="Unassembled WGS sequence"/>
</dbReference>
<accession>A0ABQ5JNM0</accession>
<dbReference type="EMBL" id="BQXO01000002">
    <property type="protein sequence ID" value="GKT05815.1"/>
    <property type="molecule type" value="Genomic_DNA"/>
</dbReference>
<feature type="transmembrane region" description="Helical" evidence="1">
    <location>
        <begin position="39"/>
        <end position="64"/>
    </location>
</feature>
<dbReference type="InterPro" id="IPR025007">
    <property type="entry name" value="DUF3899"/>
</dbReference>
<gene>
    <name evidence="3" type="ORF">JCM31185_11030</name>
</gene>
<comment type="caution">
    <text evidence="3">The sequence shown here is derived from an EMBL/GenBank/DDBJ whole genome shotgun (WGS) entry which is preliminary data.</text>
</comment>